<dbReference type="AlphaFoldDB" id="A0AAE0PL17"/>
<organism evidence="2 3">
    <name type="scientific">Sordaria brevicollis</name>
    <dbReference type="NCBI Taxonomy" id="83679"/>
    <lineage>
        <taxon>Eukaryota</taxon>
        <taxon>Fungi</taxon>
        <taxon>Dikarya</taxon>
        <taxon>Ascomycota</taxon>
        <taxon>Pezizomycotina</taxon>
        <taxon>Sordariomycetes</taxon>
        <taxon>Sordariomycetidae</taxon>
        <taxon>Sordariales</taxon>
        <taxon>Sordariaceae</taxon>
        <taxon>Sordaria</taxon>
    </lineage>
</organism>
<reference evidence="2" key="1">
    <citation type="journal article" date="2023" name="Mol. Phylogenet. Evol.">
        <title>Genome-scale phylogeny and comparative genomics of the fungal order Sordariales.</title>
        <authorList>
            <person name="Hensen N."/>
            <person name="Bonometti L."/>
            <person name="Westerberg I."/>
            <person name="Brannstrom I.O."/>
            <person name="Guillou S."/>
            <person name="Cros-Aarteil S."/>
            <person name="Calhoun S."/>
            <person name="Haridas S."/>
            <person name="Kuo A."/>
            <person name="Mondo S."/>
            <person name="Pangilinan J."/>
            <person name="Riley R."/>
            <person name="LaButti K."/>
            <person name="Andreopoulos B."/>
            <person name="Lipzen A."/>
            <person name="Chen C."/>
            <person name="Yan M."/>
            <person name="Daum C."/>
            <person name="Ng V."/>
            <person name="Clum A."/>
            <person name="Steindorff A."/>
            <person name="Ohm R.A."/>
            <person name="Martin F."/>
            <person name="Silar P."/>
            <person name="Natvig D.O."/>
            <person name="Lalanne C."/>
            <person name="Gautier V."/>
            <person name="Ament-Velasquez S.L."/>
            <person name="Kruys A."/>
            <person name="Hutchinson M.I."/>
            <person name="Powell A.J."/>
            <person name="Barry K."/>
            <person name="Miller A.N."/>
            <person name="Grigoriev I.V."/>
            <person name="Debuchy R."/>
            <person name="Gladieux P."/>
            <person name="Hiltunen Thoren M."/>
            <person name="Johannesson H."/>
        </authorList>
    </citation>
    <scope>NUCLEOTIDE SEQUENCE</scope>
    <source>
        <strain evidence="2">FGSC 1904</strain>
    </source>
</reference>
<accession>A0AAE0PL17</accession>
<proteinExistence type="predicted"/>
<comment type="caution">
    <text evidence="2">The sequence shown here is derived from an EMBL/GenBank/DDBJ whole genome shotgun (WGS) entry which is preliminary data.</text>
</comment>
<sequence length="272" mass="31111">MATHLEVSCERPHSRISMVSNQTYHSFHDIESHEPEVTTQQTAIVCQAPLSNTLSKDRPLPSPAQEMRRQDSGYASIQRKESRSSCRLSSTTSAPSTSAKRRSRPAIQRSSTNTSSGTRMGRKGSKAISQRRSYQCRPAQSQQPVTYFEFPVFTTSNPEYAIEETEVNDDKSAQTNIHPLPPQTTHYWTSDSTRRMEYAAIDAASRGVRGWFMRHIVPECVVPPSKRHVGFEDDRGSVVRYRLDLEDDNGPEKADDRSERRRKSWWLSMFRR</sequence>
<feature type="compositionally biased region" description="Polar residues" evidence="1">
    <location>
        <begin position="108"/>
        <end position="118"/>
    </location>
</feature>
<dbReference type="Proteomes" id="UP001281003">
    <property type="component" value="Unassembled WGS sequence"/>
</dbReference>
<evidence type="ECO:0000313" key="3">
    <source>
        <dbReference type="Proteomes" id="UP001281003"/>
    </source>
</evidence>
<name>A0AAE0PL17_SORBR</name>
<feature type="compositionally biased region" description="Polar residues" evidence="1">
    <location>
        <begin position="127"/>
        <end position="140"/>
    </location>
</feature>
<keyword evidence="3" id="KW-1185">Reference proteome</keyword>
<evidence type="ECO:0000313" key="2">
    <source>
        <dbReference type="EMBL" id="KAK3401802.1"/>
    </source>
</evidence>
<protein>
    <submittedName>
        <fullName evidence="2">Uncharacterized protein</fullName>
    </submittedName>
</protein>
<feature type="region of interest" description="Disordered" evidence="1">
    <location>
        <begin position="49"/>
        <end position="140"/>
    </location>
</feature>
<gene>
    <name evidence="2" type="ORF">B0T20DRAFT_123147</name>
</gene>
<reference evidence="2" key="2">
    <citation type="submission" date="2023-07" db="EMBL/GenBank/DDBJ databases">
        <authorList>
            <consortium name="Lawrence Berkeley National Laboratory"/>
            <person name="Haridas S."/>
            <person name="Hensen N."/>
            <person name="Bonometti L."/>
            <person name="Westerberg I."/>
            <person name="Brannstrom I.O."/>
            <person name="Guillou S."/>
            <person name="Cros-Aarteil S."/>
            <person name="Calhoun S."/>
            <person name="Kuo A."/>
            <person name="Mondo S."/>
            <person name="Pangilinan J."/>
            <person name="Riley R."/>
            <person name="LaButti K."/>
            <person name="Andreopoulos B."/>
            <person name="Lipzen A."/>
            <person name="Chen C."/>
            <person name="Yanf M."/>
            <person name="Daum C."/>
            <person name="Ng V."/>
            <person name="Clum A."/>
            <person name="Steindorff A."/>
            <person name="Ohm R."/>
            <person name="Martin F."/>
            <person name="Silar P."/>
            <person name="Natvig D."/>
            <person name="Lalanne C."/>
            <person name="Gautier V."/>
            <person name="Ament-velasquez S.L."/>
            <person name="Kruys A."/>
            <person name="Hutchinson M.I."/>
            <person name="Powell A.J."/>
            <person name="Barry K."/>
            <person name="Miller A.N."/>
            <person name="Grigoriev I.V."/>
            <person name="Debuchy R."/>
            <person name="Gladieux P."/>
            <person name="Thoren M.H."/>
            <person name="Johannesson H."/>
        </authorList>
    </citation>
    <scope>NUCLEOTIDE SEQUENCE</scope>
    <source>
        <strain evidence="2">FGSC 1904</strain>
    </source>
</reference>
<evidence type="ECO:0000256" key="1">
    <source>
        <dbReference type="SAM" id="MobiDB-lite"/>
    </source>
</evidence>
<feature type="compositionally biased region" description="Low complexity" evidence="1">
    <location>
        <begin position="85"/>
        <end position="98"/>
    </location>
</feature>
<dbReference type="EMBL" id="JAUTDP010000002">
    <property type="protein sequence ID" value="KAK3401802.1"/>
    <property type="molecule type" value="Genomic_DNA"/>
</dbReference>